<dbReference type="CDD" id="cd12148">
    <property type="entry name" value="fungal_TF_MHR"/>
    <property type="match status" value="1"/>
</dbReference>
<dbReference type="InterPro" id="IPR050815">
    <property type="entry name" value="TF_fung"/>
</dbReference>
<evidence type="ECO:0000313" key="8">
    <source>
        <dbReference type="EMBL" id="KAL2849590.1"/>
    </source>
</evidence>
<evidence type="ECO:0000256" key="4">
    <source>
        <dbReference type="ARBA" id="ARBA00023163"/>
    </source>
</evidence>
<protein>
    <recommendedName>
        <fullName evidence="7">Xylanolytic transcriptional activator regulatory domain-containing protein</fullName>
    </recommendedName>
</protein>
<dbReference type="Proteomes" id="UP001610446">
    <property type="component" value="Unassembled WGS sequence"/>
</dbReference>
<evidence type="ECO:0000256" key="3">
    <source>
        <dbReference type="ARBA" id="ARBA00023015"/>
    </source>
</evidence>
<evidence type="ECO:0000256" key="6">
    <source>
        <dbReference type="SAM" id="MobiDB-lite"/>
    </source>
</evidence>
<accession>A0ABR4KBC4</accession>
<dbReference type="EMBL" id="JBFXLU010000042">
    <property type="protein sequence ID" value="KAL2849590.1"/>
    <property type="molecule type" value="Genomic_DNA"/>
</dbReference>
<reference evidence="8 9" key="1">
    <citation type="submission" date="2024-07" db="EMBL/GenBank/DDBJ databases">
        <title>Section-level genome sequencing and comparative genomics of Aspergillus sections Usti and Cavernicolus.</title>
        <authorList>
            <consortium name="Lawrence Berkeley National Laboratory"/>
            <person name="Nybo J.L."/>
            <person name="Vesth T.C."/>
            <person name="Theobald S."/>
            <person name="Frisvad J.C."/>
            <person name="Larsen T.O."/>
            <person name="Kjaerboelling I."/>
            <person name="Rothschild-Mancinelli K."/>
            <person name="Lyhne E.K."/>
            <person name="Kogle M.E."/>
            <person name="Barry K."/>
            <person name="Clum A."/>
            <person name="Na H."/>
            <person name="Ledsgaard L."/>
            <person name="Lin J."/>
            <person name="Lipzen A."/>
            <person name="Kuo A."/>
            <person name="Riley R."/>
            <person name="Mondo S."/>
            <person name="Labutti K."/>
            <person name="Haridas S."/>
            <person name="Pangalinan J."/>
            <person name="Salamov A.A."/>
            <person name="Simmons B.A."/>
            <person name="Magnuson J.K."/>
            <person name="Chen J."/>
            <person name="Drula E."/>
            <person name="Henrissat B."/>
            <person name="Wiebenga A."/>
            <person name="Lubbers R.J."/>
            <person name="Gomes A.C."/>
            <person name="Makela M.R."/>
            <person name="Stajich J."/>
            <person name="Grigoriev I.V."/>
            <person name="Mortensen U.H."/>
            <person name="De Vries R.P."/>
            <person name="Baker S.E."/>
            <person name="Andersen M.R."/>
        </authorList>
    </citation>
    <scope>NUCLEOTIDE SEQUENCE [LARGE SCALE GENOMIC DNA]</scope>
    <source>
        <strain evidence="8 9">CBS 123904</strain>
    </source>
</reference>
<dbReference type="PANTHER" id="PTHR47338:SF23">
    <property type="entry name" value="ZN(II)2CYS6 TRANSCRIPTION FACTOR (EUROFUNG)"/>
    <property type="match status" value="1"/>
</dbReference>
<sequence>MADAALRFLKRDGEQLPVELIKVETSRLRRTVLLTAMDGLSIENLQRLIIIAFTDFIEPFLTPDKIGDGSPEKAWPIIASLSRTVEYMELSVEEEDRKRQPSMLGSSKFSSPAIEWVEEEERTRVFWNIFLLDRFSSIVMGWNTSLTAADISRRHPICGGRWYDNDPAITPYLGIRDRSRANMGSLIKISSGHYPDPLQSVNGDVSDLTSQRHSRGTPSSADMSTVGAFAHFVEAMESLSQITTYFLQPKVDFSNRQEVSNWLTRFKELDLRLVHWRMFLPQQWKDSDVSREILPGAMDPNMTVANATHNISMILLHQRIAYPGAELSGIRVPSLCSAETCHTAAIETANIIRKYLETTPSEFPVPPQMGVCAFVSARALLIHRNYYKADLAVEFSSLVDSLEKMSRRWSTNDPKGSNFFSQLSARIGDLHQSFSDIVPSHNPTSTLGHAAHSGPALSTNTFAGRPQYSEDSRITITDQQMPSPSAFHSALNFFNPPRQVSSRVALPSAQNSEQWQPMSGGVAALSQEQNMDDELVSISQILMNKDFLELDRVFKSLAIYPPWTTYLILYYDLYELCSGVSLSWRS</sequence>
<feature type="domain" description="Xylanolytic transcriptional activator regulatory" evidence="7">
    <location>
        <begin position="107"/>
        <end position="153"/>
    </location>
</feature>
<evidence type="ECO:0000313" key="9">
    <source>
        <dbReference type="Proteomes" id="UP001610446"/>
    </source>
</evidence>
<gene>
    <name evidence="8" type="ORF">BJY01DRAFT_245873</name>
</gene>
<keyword evidence="9" id="KW-1185">Reference proteome</keyword>
<keyword evidence="2" id="KW-0479">Metal-binding</keyword>
<keyword evidence="4" id="KW-0804">Transcription</keyword>
<organism evidence="8 9">
    <name type="scientific">Aspergillus pseudoustus</name>
    <dbReference type="NCBI Taxonomy" id="1810923"/>
    <lineage>
        <taxon>Eukaryota</taxon>
        <taxon>Fungi</taxon>
        <taxon>Dikarya</taxon>
        <taxon>Ascomycota</taxon>
        <taxon>Pezizomycotina</taxon>
        <taxon>Eurotiomycetes</taxon>
        <taxon>Eurotiomycetidae</taxon>
        <taxon>Eurotiales</taxon>
        <taxon>Aspergillaceae</taxon>
        <taxon>Aspergillus</taxon>
        <taxon>Aspergillus subgen. Nidulantes</taxon>
    </lineage>
</organism>
<evidence type="ECO:0000259" key="7">
    <source>
        <dbReference type="Pfam" id="PF04082"/>
    </source>
</evidence>
<keyword evidence="3" id="KW-0805">Transcription regulation</keyword>
<comment type="caution">
    <text evidence="8">The sequence shown here is derived from an EMBL/GenBank/DDBJ whole genome shotgun (WGS) entry which is preliminary data.</text>
</comment>
<feature type="compositionally biased region" description="Polar residues" evidence="6">
    <location>
        <begin position="199"/>
        <end position="222"/>
    </location>
</feature>
<name>A0ABR4KBC4_9EURO</name>
<dbReference type="InterPro" id="IPR007219">
    <property type="entry name" value="XnlR_reg_dom"/>
</dbReference>
<evidence type="ECO:0000256" key="5">
    <source>
        <dbReference type="ARBA" id="ARBA00023242"/>
    </source>
</evidence>
<evidence type="ECO:0000256" key="2">
    <source>
        <dbReference type="ARBA" id="ARBA00022723"/>
    </source>
</evidence>
<feature type="region of interest" description="Disordered" evidence="6">
    <location>
        <begin position="197"/>
        <end position="222"/>
    </location>
</feature>
<evidence type="ECO:0000256" key="1">
    <source>
        <dbReference type="ARBA" id="ARBA00004123"/>
    </source>
</evidence>
<dbReference type="PANTHER" id="PTHR47338">
    <property type="entry name" value="ZN(II)2CYS6 TRANSCRIPTION FACTOR (EUROFUNG)-RELATED"/>
    <property type="match status" value="1"/>
</dbReference>
<comment type="subcellular location">
    <subcellularLocation>
        <location evidence="1">Nucleus</location>
    </subcellularLocation>
</comment>
<proteinExistence type="predicted"/>
<keyword evidence="5" id="KW-0539">Nucleus</keyword>
<dbReference type="Pfam" id="PF04082">
    <property type="entry name" value="Fungal_trans"/>
    <property type="match status" value="1"/>
</dbReference>